<gene>
    <name evidence="1" type="ORF">SVUK_LOCUS2412</name>
</gene>
<sequence>MAFISIAKSKTDISEDKALQDNLKMNMLQEQWTELRGAIRKHVPYHLMHVTCLDVTQFDCAIVSNEVEEVLTSIRTDQLSLKYESRVEAQKILGRISYNPGATLYMHELSFNEASEPLIPPGHLLNVKDIWFCGDILPADFITLLSSAVPSLCLTCDRLREECLVIVREYIKSFLDGSTNQTSCRISASGGLLRHVFEDLAGVGEDYMANGPRQVHLISALEETPIHCFIDAVNTCT</sequence>
<name>A0A3P7IP95_STRVU</name>
<proteinExistence type="predicted"/>
<accession>A0A3P7IP95</accession>
<evidence type="ECO:0000313" key="1">
    <source>
        <dbReference type="EMBL" id="VDM67414.1"/>
    </source>
</evidence>
<dbReference type="AlphaFoldDB" id="A0A3P7IP95"/>
<keyword evidence="2" id="KW-1185">Reference proteome</keyword>
<reference evidence="1 2" key="1">
    <citation type="submission" date="2018-11" db="EMBL/GenBank/DDBJ databases">
        <authorList>
            <consortium name="Pathogen Informatics"/>
        </authorList>
    </citation>
    <scope>NUCLEOTIDE SEQUENCE [LARGE SCALE GENOMIC DNA]</scope>
</reference>
<organism evidence="1 2">
    <name type="scientific">Strongylus vulgaris</name>
    <name type="common">Blood worm</name>
    <dbReference type="NCBI Taxonomy" id="40348"/>
    <lineage>
        <taxon>Eukaryota</taxon>
        <taxon>Metazoa</taxon>
        <taxon>Ecdysozoa</taxon>
        <taxon>Nematoda</taxon>
        <taxon>Chromadorea</taxon>
        <taxon>Rhabditida</taxon>
        <taxon>Rhabditina</taxon>
        <taxon>Rhabditomorpha</taxon>
        <taxon>Strongyloidea</taxon>
        <taxon>Strongylidae</taxon>
        <taxon>Strongylus</taxon>
    </lineage>
</organism>
<dbReference type="EMBL" id="UYYB01005446">
    <property type="protein sequence ID" value="VDM67414.1"/>
    <property type="molecule type" value="Genomic_DNA"/>
</dbReference>
<evidence type="ECO:0000313" key="2">
    <source>
        <dbReference type="Proteomes" id="UP000270094"/>
    </source>
</evidence>
<dbReference type="Proteomes" id="UP000270094">
    <property type="component" value="Unassembled WGS sequence"/>
</dbReference>
<dbReference type="OrthoDB" id="5831646at2759"/>
<protein>
    <submittedName>
        <fullName evidence="1">Uncharacterized protein</fullName>
    </submittedName>
</protein>